<evidence type="ECO:0000313" key="2">
    <source>
        <dbReference type="EMBL" id="QJH98186.1"/>
    </source>
</evidence>
<keyword evidence="1" id="KW-1133">Transmembrane helix</keyword>
<sequence>MSAGDKGLRTRKKGVDKMKNKIIIIAIVAVVLSIVALNIQTNSLNERLTRIESNFSQEE</sequence>
<accession>A0A6M3XK90</accession>
<dbReference type="AlphaFoldDB" id="A0A6M3XK90"/>
<name>A0A6M3XK90_9ZZZZ</name>
<proteinExistence type="predicted"/>
<dbReference type="EMBL" id="MT144721">
    <property type="protein sequence ID" value="QJH98186.1"/>
    <property type="molecule type" value="Genomic_DNA"/>
</dbReference>
<gene>
    <name evidence="2" type="ORF">TM448B01247_0005</name>
</gene>
<keyword evidence="1" id="KW-0812">Transmembrane</keyword>
<keyword evidence="1" id="KW-0472">Membrane</keyword>
<organism evidence="2">
    <name type="scientific">viral metagenome</name>
    <dbReference type="NCBI Taxonomy" id="1070528"/>
    <lineage>
        <taxon>unclassified sequences</taxon>
        <taxon>metagenomes</taxon>
        <taxon>organismal metagenomes</taxon>
    </lineage>
</organism>
<feature type="transmembrane region" description="Helical" evidence="1">
    <location>
        <begin position="21"/>
        <end position="39"/>
    </location>
</feature>
<evidence type="ECO:0000256" key="1">
    <source>
        <dbReference type="SAM" id="Phobius"/>
    </source>
</evidence>
<reference evidence="2" key="1">
    <citation type="submission" date="2020-03" db="EMBL/GenBank/DDBJ databases">
        <title>The deep terrestrial virosphere.</title>
        <authorList>
            <person name="Holmfeldt K."/>
            <person name="Nilsson E."/>
            <person name="Simone D."/>
            <person name="Lopez-Fernandez M."/>
            <person name="Wu X."/>
            <person name="de Brujin I."/>
            <person name="Lundin D."/>
            <person name="Andersson A."/>
            <person name="Bertilsson S."/>
            <person name="Dopson M."/>
        </authorList>
    </citation>
    <scope>NUCLEOTIDE SEQUENCE</scope>
    <source>
        <strain evidence="2">TM448B01247</strain>
    </source>
</reference>
<protein>
    <submittedName>
        <fullName evidence="2">Uncharacterized protein</fullName>
    </submittedName>
</protein>